<dbReference type="EMBL" id="JACHGH010000002">
    <property type="protein sequence ID" value="MBB6452236.1"/>
    <property type="molecule type" value="Genomic_DNA"/>
</dbReference>
<evidence type="ECO:0000313" key="4">
    <source>
        <dbReference type="Proteomes" id="UP000581688"/>
    </source>
</evidence>
<keyword evidence="1" id="KW-1133">Transmembrane helix</keyword>
<reference evidence="3 4" key="1">
    <citation type="submission" date="2020-08" db="EMBL/GenBank/DDBJ databases">
        <title>Genomic Encyclopedia of Type Strains, Phase IV (KMG-IV): sequencing the most valuable type-strain genomes for metagenomic binning, comparative biology and taxonomic classification.</title>
        <authorList>
            <person name="Goeker M."/>
        </authorList>
    </citation>
    <scope>NUCLEOTIDE SEQUENCE [LARGE SCALE GENOMIC DNA]</scope>
    <source>
        <strain evidence="3 4">DSM 19612</strain>
    </source>
</reference>
<dbReference type="InterPro" id="IPR041401">
    <property type="entry name" value="TseB-like_dom"/>
</dbReference>
<keyword evidence="1" id="KW-0812">Transmembrane</keyword>
<proteinExistence type="predicted"/>
<keyword evidence="1" id="KW-0472">Membrane</keyword>
<dbReference type="Gene3D" id="3.10.450.40">
    <property type="match status" value="2"/>
</dbReference>
<organism evidence="3 4">
    <name type="scientific">Salirhabdus euzebyi</name>
    <dbReference type="NCBI Taxonomy" id="394506"/>
    <lineage>
        <taxon>Bacteria</taxon>
        <taxon>Bacillati</taxon>
        <taxon>Bacillota</taxon>
        <taxon>Bacilli</taxon>
        <taxon>Bacillales</taxon>
        <taxon>Bacillaceae</taxon>
        <taxon>Salirhabdus</taxon>
    </lineage>
</organism>
<keyword evidence="4" id="KW-1185">Reference proteome</keyword>
<dbReference type="Proteomes" id="UP000581688">
    <property type="component" value="Unassembled WGS sequence"/>
</dbReference>
<dbReference type="AlphaFoldDB" id="A0A841PXN1"/>
<feature type="domain" description="Cell wall elongation regulator TseB-like" evidence="2">
    <location>
        <begin position="53"/>
        <end position="94"/>
    </location>
</feature>
<gene>
    <name evidence="3" type="ORF">HNQ94_000681</name>
</gene>
<dbReference type="InterPro" id="IPR046350">
    <property type="entry name" value="Cystatin_sf"/>
</dbReference>
<name>A0A841PXN1_9BACI</name>
<feature type="transmembrane region" description="Helical" evidence="1">
    <location>
        <begin position="14"/>
        <end position="34"/>
    </location>
</feature>
<evidence type="ECO:0000313" key="3">
    <source>
        <dbReference type="EMBL" id="MBB6452236.1"/>
    </source>
</evidence>
<dbReference type="RefSeq" id="WP_174495083.1">
    <property type="nucleotide sequence ID" value="NZ_CADDWK010000002.1"/>
</dbReference>
<comment type="caution">
    <text evidence="3">The sequence shown here is derived from an EMBL/GenBank/DDBJ whole genome shotgun (WGS) entry which is preliminary data.</text>
</comment>
<dbReference type="Pfam" id="PF17881">
    <property type="entry name" value="TseB"/>
    <property type="match status" value="1"/>
</dbReference>
<evidence type="ECO:0000259" key="2">
    <source>
        <dbReference type="Pfam" id="PF17881"/>
    </source>
</evidence>
<protein>
    <submittedName>
        <fullName evidence="3">Uncharacterized protein YpmB</fullName>
    </submittedName>
</protein>
<sequence>MKRQQYSLSTRRKVFIWISIGTLLLLLFAFIYFFTVYQTAMDTKQETFASSETRAIQQTPLVKVTDTKRFNGEAAYDIVYGQTKENEPGYAFIPLQDDIEIIFTLEEEGLSENEMVSKWKADCADCDLMSVVPGIDKGRLLWEIIYKNNQGRIVYEYYLYSNGNLYEQFKFKTEEEELK</sequence>
<evidence type="ECO:0000256" key="1">
    <source>
        <dbReference type="SAM" id="Phobius"/>
    </source>
</evidence>
<accession>A0A841PXN1</accession>
<dbReference type="SUPFAM" id="SSF54403">
    <property type="entry name" value="Cystatin/monellin"/>
    <property type="match status" value="2"/>
</dbReference>